<dbReference type="OrthoDB" id="8602292at2"/>
<name>A0A086AEA2_9FLAO</name>
<dbReference type="InterPro" id="IPR053147">
    <property type="entry name" value="Hsp_HslJ-like"/>
</dbReference>
<dbReference type="PANTHER" id="PTHR35535">
    <property type="entry name" value="HEAT SHOCK PROTEIN HSLJ"/>
    <property type="match status" value="1"/>
</dbReference>
<proteinExistence type="predicted"/>
<dbReference type="Pfam" id="PF03724">
    <property type="entry name" value="META"/>
    <property type="match status" value="1"/>
</dbReference>
<dbReference type="KEGG" id="cpip:CJF12_13755"/>
<dbReference type="STRING" id="558152.IQ37_18850"/>
<dbReference type="Gene3D" id="2.40.128.270">
    <property type="match status" value="1"/>
</dbReference>
<feature type="domain" description="DUF306" evidence="1">
    <location>
        <begin position="30"/>
        <end position="138"/>
    </location>
</feature>
<dbReference type="InterPro" id="IPR005184">
    <property type="entry name" value="DUF306_Meta_HslJ"/>
</dbReference>
<dbReference type="AlphaFoldDB" id="A0A086AEA2"/>
<dbReference type="InterPro" id="IPR038670">
    <property type="entry name" value="HslJ-like_sf"/>
</dbReference>
<dbReference type="Proteomes" id="UP000028709">
    <property type="component" value="Unassembled WGS sequence"/>
</dbReference>
<accession>A0A086AEA2</accession>
<keyword evidence="3" id="KW-1185">Reference proteome</keyword>
<dbReference type="PANTHER" id="PTHR35535:SF1">
    <property type="entry name" value="HEAT SHOCK PROTEIN HSLJ"/>
    <property type="match status" value="1"/>
</dbReference>
<evidence type="ECO:0000313" key="3">
    <source>
        <dbReference type="Proteomes" id="UP000028709"/>
    </source>
</evidence>
<reference evidence="2 3" key="1">
    <citation type="submission" date="2014-07" db="EMBL/GenBank/DDBJ databases">
        <title>Genome of Chryseobacterium piperi CTM.</title>
        <authorList>
            <person name="Pipes S.E."/>
            <person name="Stropko S.J."/>
            <person name="Newman J.D."/>
        </authorList>
    </citation>
    <scope>NUCLEOTIDE SEQUENCE [LARGE SCALE GENOMIC DNA]</scope>
    <source>
        <strain evidence="2 3">CTM</strain>
    </source>
</reference>
<organism evidence="2 3">
    <name type="scientific">Chryseobacterium piperi</name>
    <dbReference type="NCBI Taxonomy" id="558152"/>
    <lineage>
        <taxon>Bacteria</taxon>
        <taxon>Pseudomonadati</taxon>
        <taxon>Bacteroidota</taxon>
        <taxon>Flavobacteriia</taxon>
        <taxon>Flavobacteriales</taxon>
        <taxon>Weeksellaceae</taxon>
        <taxon>Chryseobacterium group</taxon>
        <taxon>Chryseobacterium</taxon>
    </lineage>
</organism>
<protein>
    <submittedName>
        <fullName evidence="2">Heat-shock protein</fullName>
    </submittedName>
</protein>
<comment type="caution">
    <text evidence="2">The sequence shown here is derived from an EMBL/GenBank/DDBJ whole genome shotgun (WGS) entry which is preliminary data.</text>
</comment>
<dbReference type="eggNOG" id="COG3187">
    <property type="taxonomic scope" value="Bacteria"/>
</dbReference>
<evidence type="ECO:0000313" key="2">
    <source>
        <dbReference type="EMBL" id="KFF15016.1"/>
    </source>
</evidence>
<evidence type="ECO:0000259" key="1">
    <source>
        <dbReference type="Pfam" id="PF03724"/>
    </source>
</evidence>
<sequence>MKKILVLLLGILFLGINLNCSSVPEKNHALQREWMLVSFGNFSKDLMVKNKARINLNSKIEDGKIRGGAFMGCNKMFFTAQFKNNGRIKISGLGSTMMACQDMKLEAAFGRSFERITKYSVEGHFLTLSDDKGMVMKFVASDWD</sequence>
<gene>
    <name evidence="2" type="ORF">IQ37_18850</name>
</gene>
<dbReference type="EMBL" id="JPRJ01000061">
    <property type="protein sequence ID" value="KFF15016.1"/>
    <property type="molecule type" value="Genomic_DNA"/>
</dbReference>